<dbReference type="Gene3D" id="6.20.350.10">
    <property type="match status" value="1"/>
</dbReference>
<dbReference type="KEGG" id="hsr:HSBAA_30310"/>
<accession>A0A455U6Y3</accession>
<organism evidence="2 3">
    <name type="scientific">Vreelandella sulfidaeris</name>
    <dbReference type="NCBI Taxonomy" id="115553"/>
    <lineage>
        <taxon>Bacteria</taxon>
        <taxon>Pseudomonadati</taxon>
        <taxon>Pseudomonadota</taxon>
        <taxon>Gammaproteobacteria</taxon>
        <taxon>Oceanospirillales</taxon>
        <taxon>Halomonadaceae</taxon>
        <taxon>Vreelandella</taxon>
    </lineage>
</organism>
<proteinExistence type="predicted"/>
<protein>
    <recommendedName>
        <fullName evidence="1">Ryanodine receptor Ryr domain-containing protein</fullName>
    </recommendedName>
</protein>
<name>A0A455U6Y3_9GAMM</name>
<dbReference type="Proteomes" id="UP000320231">
    <property type="component" value="Chromosome"/>
</dbReference>
<evidence type="ECO:0000313" key="3">
    <source>
        <dbReference type="Proteomes" id="UP000320231"/>
    </source>
</evidence>
<dbReference type="InterPro" id="IPR003032">
    <property type="entry name" value="Ryanodine_rcpt"/>
</dbReference>
<gene>
    <name evidence="2" type="ORF">HSBAA_30310</name>
</gene>
<evidence type="ECO:0000313" key="2">
    <source>
        <dbReference type="EMBL" id="BBI61725.1"/>
    </source>
</evidence>
<reference evidence="2 3" key="1">
    <citation type="journal article" date="2019" name="Microbiol. Resour. Announc.">
        <title>Complete Genome Sequence of Halomonas sulfidaeris Strain Esulfide1 Isolated from a Metal Sulfide Rock at a Depth of 2,200 Meters, Obtained Using Nanopore Sequencing.</title>
        <authorList>
            <person name="Saito M."/>
            <person name="Nishigata A."/>
            <person name="Galipon J."/>
            <person name="Arakawa K."/>
        </authorList>
    </citation>
    <scope>NUCLEOTIDE SEQUENCE [LARGE SCALE GENOMIC DNA]</scope>
    <source>
        <strain evidence="2 3">ATCC BAA-803</strain>
    </source>
</reference>
<sequence>MEKQLPKPAFELDAIARVTHEVNRAYCQALGDDSQPTWEEAPDWQKDSARMGVCMHLANPNGGPQAGHESWMRQKLAEGWVYGPVKDPVLKQHPCMVPFSALPREQQAKDFIFRAVVLALA</sequence>
<dbReference type="EMBL" id="AP019514">
    <property type="protein sequence ID" value="BBI61725.1"/>
    <property type="molecule type" value="Genomic_DNA"/>
</dbReference>
<evidence type="ECO:0000259" key="1">
    <source>
        <dbReference type="Pfam" id="PF02026"/>
    </source>
</evidence>
<dbReference type="Pfam" id="PF02026">
    <property type="entry name" value="RyR"/>
    <property type="match status" value="1"/>
</dbReference>
<feature type="domain" description="Ryanodine receptor Ryr" evidence="1">
    <location>
        <begin position="67"/>
        <end position="110"/>
    </location>
</feature>
<dbReference type="AlphaFoldDB" id="A0A455U6Y3"/>